<dbReference type="Gene3D" id="1.10.110.10">
    <property type="entry name" value="Plant lipid-transfer and hydrophobic proteins"/>
    <property type="match status" value="1"/>
</dbReference>
<gene>
    <name evidence="10" type="ORF">RCOM_0911720</name>
</gene>
<dbReference type="InterPro" id="IPR036312">
    <property type="entry name" value="Bifun_inhib/LTP/seed_sf"/>
</dbReference>
<dbReference type="GO" id="GO:0098552">
    <property type="term" value="C:side of membrane"/>
    <property type="evidence" value="ECO:0007669"/>
    <property type="project" value="UniProtKB-KW"/>
</dbReference>
<evidence type="ECO:0000256" key="2">
    <source>
        <dbReference type="ARBA" id="ARBA00009748"/>
    </source>
</evidence>
<dbReference type="Proteomes" id="UP000008311">
    <property type="component" value="Unassembled WGS sequence"/>
</dbReference>
<name>B9RTN7_RICCO</name>
<reference evidence="11" key="1">
    <citation type="journal article" date="2010" name="Nat. Biotechnol.">
        <title>Draft genome sequence of the oilseed species Ricinus communis.</title>
        <authorList>
            <person name="Chan A.P."/>
            <person name="Crabtree J."/>
            <person name="Zhao Q."/>
            <person name="Lorenzi H."/>
            <person name="Orvis J."/>
            <person name="Puiu D."/>
            <person name="Melake-Berhan A."/>
            <person name="Jones K.M."/>
            <person name="Redman J."/>
            <person name="Chen G."/>
            <person name="Cahoon E.B."/>
            <person name="Gedil M."/>
            <person name="Stanke M."/>
            <person name="Haas B.J."/>
            <person name="Wortman J.R."/>
            <person name="Fraser-Liggett C.M."/>
            <person name="Ravel J."/>
            <person name="Rabinowicz P.D."/>
        </authorList>
    </citation>
    <scope>NUCLEOTIDE SEQUENCE [LARGE SCALE GENOMIC DNA]</scope>
    <source>
        <strain evidence="11">cv. Hale</strain>
    </source>
</reference>
<evidence type="ECO:0000313" key="11">
    <source>
        <dbReference type="Proteomes" id="UP000008311"/>
    </source>
</evidence>
<keyword evidence="7" id="KW-0325">Glycoprotein</keyword>
<dbReference type="Pfam" id="PF14368">
    <property type="entry name" value="LTP_2"/>
    <property type="match status" value="1"/>
</dbReference>
<keyword evidence="4" id="KW-0472">Membrane</keyword>
<proteinExistence type="inferred from homology"/>
<dbReference type="SUPFAM" id="SSF47699">
    <property type="entry name" value="Bifunctional inhibitor/lipid-transfer protein/seed storage 2S albumin"/>
    <property type="match status" value="1"/>
</dbReference>
<evidence type="ECO:0000256" key="6">
    <source>
        <dbReference type="ARBA" id="ARBA00023157"/>
    </source>
</evidence>
<dbReference type="InParanoid" id="B9RTN7"/>
<dbReference type="PANTHER" id="PTHR33044">
    <property type="entry name" value="BIFUNCTIONAL INHIBITOR/LIPID-TRANSFER PROTEIN/SEED STORAGE 2S ALBUMIN SUPERFAMILY PROTEIN-RELATED"/>
    <property type="match status" value="1"/>
</dbReference>
<evidence type="ECO:0000256" key="4">
    <source>
        <dbReference type="ARBA" id="ARBA00022622"/>
    </source>
</evidence>
<accession>B9RTN7</accession>
<dbReference type="AlphaFoldDB" id="B9RTN7"/>
<comment type="subcellular location">
    <subcellularLocation>
        <location evidence="1">Cell membrane</location>
        <topology evidence="1">Lipid-anchor</topology>
        <topology evidence="1">GPI-anchor</topology>
    </subcellularLocation>
</comment>
<evidence type="ECO:0000256" key="7">
    <source>
        <dbReference type="ARBA" id="ARBA00023180"/>
    </source>
</evidence>
<evidence type="ECO:0000256" key="5">
    <source>
        <dbReference type="ARBA" id="ARBA00022729"/>
    </source>
</evidence>
<feature type="domain" description="Bifunctional inhibitor/plant lipid transfer protein/seed storage helical" evidence="9">
    <location>
        <begin position="10"/>
        <end position="94"/>
    </location>
</feature>
<dbReference type="InterPro" id="IPR016140">
    <property type="entry name" value="Bifunc_inhib/LTP/seed_store"/>
</dbReference>
<evidence type="ECO:0000256" key="1">
    <source>
        <dbReference type="ARBA" id="ARBA00004609"/>
    </source>
</evidence>
<keyword evidence="8" id="KW-0449">Lipoprotein</keyword>
<dbReference type="GO" id="GO:0005886">
    <property type="term" value="C:plasma membrane"/>
    <property type="evidence" value="ECO:0007669"/>
    <property type="project" value="UniProtKB-SubCell"/>
</dbReference>
<comment type="similarity">
    <text evidence="2">Belongs to the plant LTP family.</text>
</comment>
<sequence>MASRGRGHVDGMCRGSIWLHYGLAPCVNYATGSSSTPSSSCCSRLASVVQSQPRCLRTVLNGGGGASLGVTIYQTLALAVPGACNVQTSPVSKCNKLEV</sequence>
<keyword evidence="3" id="KW-1003">Cell membrane</keyword>
<dbReference type="STRING" id="3988.B9RTN7"/>
<organism evidence="10 11">
    <name type="scientific">Ricinus communis</name>
    <name type="common">Castor bean</name>
    <dbReference type="NCBI Taxonomy" id="3988"/>
    <lineage>
        <taxon>Eukaryota</taxon>
        <taxon>Viridiplantae</taxon>
        <taxon>Streptophyta</taxon>
        <taxon>Embryophyta</taxon>
        <taxon>Tracheophyta</taxon>
        <taxon>Spermatophyta</taxon>
        <taxon>Magnoliopsida</taxon>
        <taxon>eudicotyledons</taxon>
        <taxon>Gunneridae</taxon>
        <taxon>Pentapetalae</taxon>
        <taxon>rosids</taxon>
        <taxon>fabids</taxon>
        <taxon>Malpighiales</taxon>
        <taxon>Euphorbiaceae</taxon>
        <taxon>Acalyphoideae</taxon>
        <taxon>Acalypheae</taxon>
        <taxon>Ricinus</taxon>
    </lineage>
</organism>
<keyword evidence="5" id="KW-0732">Signal</keyword>
<keyword evidence="11" id="KW-1185">Reference proteome</keyword>
<keyword evidence="4" id="KW-0336">GPI-anchor</keyword>
<evidence type="ECO:0000313" key="10">
    <source>
        <dbReference type="EMBL" id="EEF45269.1"/>
    </source>
</evidence>
<evidence type="ECO:0000256" key="3">
    <source>
        <dbReference type="ARBA" id="ARBA00022475"/>
    </source>
</evidence>
<evidence type="ECO:0000259" key="9">
    <source>
        <dbReference type="Pfam" id="PF14368"/>
    </source>
</evidence>
<protein>
    <recommendedName>
        <fullName evidence="9">Bifunctional inhibitor/plant lipid transfer protein/seed storage helical domain-containing protein</fullName>
    </recommendedName>
</protein>
<dbReference type="InterPro" id="IPR043325">
    <property type="entry name" value="LTSS"/>
</dbReference>
<dbReference type="EMBL" id="EQ973814">
    <property type="protein sequence ID" value="EEF45269.1"/>
    <property type="molecule type" value="Genomic_DNA"/>
</dbReference>
<evidence type="ECO:0000256" key="8">
    <source>
        <dbReference type="ARBA" id="ARBA00023288"/>
    </source>
</evidence>
<dbReference type="CDD" id="cd00010">
    <property type="entry name" value="AAI_LTSS"/>
    <property type="match status" value="1"/>
</dbReference>
<keyword evidence="6" id="KW-1015">Disulfide bond</keyword>